<gene>
    <name evidence="1" type="ORF">OPT61_g3356</name>
</gene>
<organism evidence="1 2">
    <name type="scientific">Boeremia exigua</name>
    <dbReference type="NCBI Taxonomy" id="749465"/>
    <lineage>
        <taxon>Eukaryota</taxon>
        <taxon>Fungi</taxon>
        <taxon>Dikarya</taxon>
        <taxon>Ascomycota</taxon>
        <taxon>Pezizomycotina</taxon>
        <taxon>Dothideomycetes</taxon>
        <taxon>Pleosporomycetidae</taxon>
        <taxon>Pleosporales</taxon>
        <taxon>Pleosporineae</taxon>
        <taxon>Didymellaceae</taxon>
        <taxon>Boeremia</taxon>
    </lineage>
</organism>
<protein>
    <submittedName>
        <fullName evidence="1">Uncharacterized protein</fullName>
    </submittedName>
</protein>
<comment type="caution">
    <text evidence="1">The sequence shown here is derived from an EMBL/GenBank/DDBJ whole genome shotgun (WGS) entry which is preliminary data.</text>
</comment>
<proteinExistence type="predicted"/>
<accession>A0ACC2IID5</accession>
<keyword evidence="2" id="KW-1185">Reference proteome</keyword>
<name>A0ACC2IID5_9PLEO</name>
<sequence length="240" mass="25230">MYFPIVPLVALASVSSALAQVATTPVAPTLPALPTPYVYPTTQMLPVPGWNTTMETFDTLATLYIDSATQLSAQIVTLARRNFEISSSGVTQYNVELAASLTASLAIVNNLFWRTAIEAEQKVCAIVYSINEQNVDNVKGKLLVAVSAEIQVIVSVAITIGNTISAIQSHINEFTNSEKTVFLTLIQAVITAATASTGPIVKLNSGLTATGVTTLQEVSKSLQGAVAGLQAAGTVDWTIS</sequence>
<evidence type="ECO:0000313" key="1">
    <source>
        <dbReference type="EMBL" id="KAJ8114867.1"/>
    </source>
</evidence>
<reference evidence="1" key="1">
    <citation type="submission" date="2022-11" db="EMBL/GenBank/DDBJ databases">
        <title>Genome Sequence of Boeremia exigua.</title>
        <authorList>
            <person name="Buettner E."/>
        </authorList>
    </citation>
    <scope>NUCLEOTIDE SEQUENCE</scope>
    <source>
        <strain evidence="1">CU02</strain>
    </source>
</reference>
<dbReference type="EMBL" id="JAPHNI010000170">
    <property type="protein sequence ID" value="KAJ8114867.1"/>
    <property type="molecule type" value="Genomic_DNA"/>
</dbReference>
<evidence type="ECO:0000313" key="2">
    <source>
        <dbReference type="Proteomes" id="UP001153331"/>
    </source>
</evidence>
<dbReference type="Proteomes" id="UP001153331">
    <property type="component" value="Unassembled WGS sequence"/>
</dbReference>